<evidence type="ECO:0000313" key="4">
    <source>
        <dbReference type="Proteomes" id="UP000192796"/>
    </source>
</evidence>
<sequence length="250" mass="29258">MEIRRRKFQGVLNILSFNRHFYIIGLGVLALLFASRLFFAWPPMIFELIIIAFLYGFIMPLLVSAWVYDFSGYYNFQWLNKQVRGDEPVMQIVNINAGFDETSFIIKNRYPEADLRVFDFYNARQHTEPAIKRARKVSWVYPNTQQIASNAIPLEDASADIVFLLSAVHEIRSHEEKVRFLKECFRICKPQGKVIMVEHLRDFPNLLAFSVGFTHFFSRATWKNAFESAGFSTFRETKFTPFMSVFNCTP</sequence>
<dbReference type="Proteomes" id="UP000192796">
    <property type="component" value="Unassembled WGS sequence"/>
</dbReference>
<dbReference type="Gene3D" id="3.40.50.150">
    <property type="entry name" value="Vaccinia Virus protein VP39"/>
    <property type="match status" value="1"/>
</dbReference>
<reference evidence="3 4" key="1">
    <citation type="submission" date="2016-03" db="EMBL/GenBank/DDBJ databases">
        <title>Niastella vici sp. nov., isolated from farmland soil.</title>
        <authorList>
            <person name="Chen L."/>
            <person name="Wang D."/>
            <person name="Yang S."/>
            <person name="Wang G."/>
        </authorList>
    </citation>
    <scope>NUCLEOTIDE SEQUENCE [LARGE SCALE GENOMIC DNA]</scope>
    <source>
        <strain evidence="3 4">DJ57</strain>
    </source>
</reference>
<keyword evidence="4" id="KW-1185">Reference proteome</keyword>
<dbReference type="InterPro" id="IPR029063">
    <property type="entry name" value="SAM-dependent_MTases_sf"/>
</dbReference>
<comment type="caution">
    <text evidence="3">The sequence shown here is derived from an EMBL/GenBank/DDBJ whole genome shotgun (WGS) entry which is preliminary data.</text>
</comment>
<dbReference type="GO" id="GO:0032259">
    <property type="term" value="P:methylation"/>
    <property type="evidence" value="ECO:0007669"/>
    <property type="project" value="UniProtKB-KW"/>
</dbReference>
<keyword evidence="1" id="KW-1133">Transmembrane helix</keyword>
<dbReference type="EMBL" id="LVYD01000056">
    <property type="protein sequence ID" value="OQP61697.1"/>
    <property type="molecule type" value="Genomic_DNA"/>
</dbReference>
<accession>A0A1V9FTS9</accession>
<dbReference type="OrthoDB" id="9810615at2"/>
<dbReference type="Pfam" id="PF08241">
    <property type="entry name" value="Methyltransf_11"/>
    <property type="match status" value="1"/>
</dbReference>
<keyword evidence="1" id="KW-0472">Membrane</keyword>
<keyword evidence="3" id="KW-0489">Methyltransferase</keyword>
<dbReference type="AlphaFoldDB" id="A0A1V9FTS9"/>
<gene>
    <name evidence="3" type="ORF">A3860_31015</name>
</gene>
<feature type="domain" description="Methyltransferase type 11" evidence="2">
    <location>
        <begin position="132"/>
        <end position="196"/>
    </location>
</feature>
<proteinExistence type="predicted"/>
<dbReference type="GO" id="GO:0008757">
    <property type="term" value="F:S-adenosylmethionine-dependent methyltransferase activity"/>
    <property type="evidence" value="ECO:0007669"/>
    <property type="project" value="InterPro"/>
</dbReference>
<dbReference type="InterPro" id="IPR013216">
    <property type="entry name" value="Methyltransf_11"/>
</dbReference>
<name>A0A1V9FTS9_9BACT</name>
<keyword evidence="3" id="KW-0808">Transferase</keyword>
<feature type="transmembrane region" description="Helical" evidence="1">
    <location>
        <begin position="21"/>
        <end position="39"/>
    </location>
</feature>
<feature type="transmembrane region" description="Helical" evidence="1">
    <location>
        <begin position="45"/>
        <end position="68"/>
    </location>
</feature>
<organism evidence="3 4">
    <name type="scientific">Niastella vici</name>
    <dbReference type="NCBI Taxonomy" id="1703345"/>
    <lineage>
        <taxon>Bacteria</taxon>
        <taxon>Pseudomonadati</taxon>
        <taxon>Bacteroidota</taxon>
        <taxon>Chitinophagia</taxon>
        <taxon>Chitinophagales</taxon>
        <taxon>Chitinophagaceae</taxon>
        <taxon>Niastella</taxon>
    </lineage>
</organism>
<evidence type="ECO:0000313" key="3">
    <source>
        <dbReference type="EMBL" id="OQP61697.1"/>
    </source>
</evidence>
<dbReference type="STRING" id="1703345.A3860_31015"/>
<evidence type="ECO:0000256" key="1">
    <source>
        <dbReference type="SAM" id="Phobius"/>
    </source>
</evidence>
<protein>
    <submittedName>
        <fullName evidence="3">Methyltransferase type 11</fullName>
    </submittedName>
</protein>
<dbReference type="RefSeq" id="WP_081150407.1">
    <property type="nucleotide sequence ID" value="NZ_LVYD01000056.1"/>
</dbReference>
<evidence type="ECO:0000259" key="2">
    <source>
        <dbReference type="Pfam" id="PF08241"/>
    </source>
</evidence>
<keyword evidence="1" id="KW-0812">Transmembrane</keyword>
<dbReference type="SUPFAM" id="SSF53335">
    <property type="entry name" value="S-adenosyl-L-methionine-dependent methyltransferases"/>
    <property type="match status" value="1"/>
</dbReference>